<evidence type="ECO:0000313" key="2">
    <source>
        <dbReference type="Proteomes" id="UP000799750"/>
    </source>
</evidence>
<reference evidence="1" key="1">
    <citation type="journal article" date="2020" name="Stud. Mycol.">
        <title>101 Dothideomycetes genomes: a test case for predicting lifestyles and emergence of pathogens.</title>
        <authorList>
            <person name="Haridas S."/>
            <person name="Albert R."/>
            <person name="Binder M."/>
            <person name="Bloem J."/>
            <person name="Labutti K."/>
            <person name="Salamov A."/>
            <person name="Andreopoulos B."/>
            <person name="Baker S."/>
            <person name="Barry K."/>
            <person name="Bills G."/>
            <person name="Bluhm B."/>
            <person name="Cannon C."/>
            <person name="Castanera R."/>
            <person name="Culley D."/>
            <person name="Daum C."/>
            <person name="Ezra D."/>
            <person name="Gonzalez J."/>
            <person name="Henrissat B."/>
            <person name="Kuo A."/>
            <person name="Liang C."/>
            <person name="Lipzen A."/>
            <person name="Lutzoni F."/>
            <person name="Magnuson J."/>
            <person name="Mondo S."/>
            <person name="Nolan M."/>
            <person name="Ohm R."/>
            <person name="Pangilinan J."/>
            <person name="Park H.-J."/>
            <person name="Ramirez L."/>
            <person name="Alfaro M."/>
            <person name="Sun H."/>
            <person name="Tritt A."/>
            <person name="Yoshinaga Y."/>
            <person name="Zwiers L.-H."/>
            <person name="Turgeon B."/>
            <person name="Goodwin S."/>
            <person name="Spatafora J."/>
            <person name="Crous P."/>
            <person name="Grigoriev I."/>
        </authorList>
    </citation>
    <scope>NUCLEOTIDE SEQUENCE</scope>
    <source>
        <strain evidence="1">CBS 269.34</strain>
    </source>
</reference>
<organism evidence="1 2">
    <name type="scientific">Lophium mytilinum</name>
    <dbReference type="NCBI Taxonomy" id="390894"/>
    <lineage>
        <taxon>Eukaryota</taxon>
        <taxon>Fungi</taxon>
        <taxon>Dikarya</taxon>
        <taxon>Ascomycota</taxon>
        <taxon>Pezizomycotina</taxon>
        <taxon>Dothideomycetes</taxon>
        <taxon>Pleosporomycetidae</taxon>
        <taxon>Mytilinidiales</taxon>
        <taxon>Mytilinidiaceae</taxon>
        <taxon>Lophium</taxon>
    </lineage>
</organism>
<evidence type="ECO:0000313" key="1">
    <source>
        <dbReference type="EMBL" id="KAF2490077.1"/>
    </source>
</evidence>
<protein>
    <submittedName>
        <fullName evidence="1">Uncharacterized protein</fullName>
    </submittedName>
</protein>
<name>A0A6A6QF17_9PEZI</name>
<accession>A0A6A6QF17</accession>
<keyword evidence="2" id="KW-1185">Reference proteome</keyword>
<dbReference type="Proteomes" id="UP000799750">
    <property type="component" value="Unassembled WGS sequence"/>
</dbReference>
<gene>
    <name evidence="1" type="ORF">BU16DRAFT_169669</name>
</gene>
<sequence>MPINSNFGVWFLPTTQRAASRQGISAWVSDTLHGRNTMSKYRMASTCSLPSSTRHLAIAPFTCGACLALAWVCPHPSPVWRLGVALLGVP</sequence>
<dbReference type="EMBL" id="MU004198">
    <property type="protein sequence ID" value="KAF2490077.1"/>
    <property type="molecule type" value="Genomic_DNA"/>
</dbReference>
<proteinExistence type="predicted"/>
<dbReference type="AlphaFoldDB" id="A0A6A6QF17"/>